<keyword evidence="1 3" id="KW-0853">WD repeat</keyword>
<feature type="repeat" description="WD" evidence="3">
    <location>
        <begin position="248"/>
        <end position="279"/>
    </location>
</feature>
<evidence type="ECO:0000256" key="3">
    <source>
        <dbReference type="PROSITE-ProRule" id="PRU00221"/>
    </source>
</evidence>
<dbReference type="PANTHER" id="PTHR44436">
    <property type="entry name" value="F-BOX/WD REPEAT-CONTAINING PROTEIN 2"/>
    <property type="match status" value="1"/>
</dbReference>
<proteinExistence type="predicted"/>
<feature type="domain" description="F-box" evidence="4">
    <location>
        <begin position="56"/>
        <end position="103"/>
    </location>
</feature>
<evidence type="ECO:0000313" key="6">
    <source>
        <dbReference type="Proteomes" id="UP000678393"/>
    </source>
</evidence>
<dbReference type="Pfam" id="PF12937">
    <property type="entry name" value="F-box-like"/>
    <property type="match status" value="1"/>
</dbReference>
<protein>
    <recommendedName>
        <fullName evidence="4">F-box domain-containing protein</fullName>
    </recommendedName>
</protein>
<sequence length="498" mass="56403">MSDSSSSYSEWLQQTLSSYTKLNDSDKNATLTALIAASGPSQLYELYNRLPEFVLRDFISSLPAELVTNILKYLDGQHLLVCCQVCSSWNDIINSHTRLWYQLALDAGADVTVVGDSNLSKERDVTNADLNKSELRLQKENIYKRLYLKTLATLKGFSTQTKISIQNEFIDKGDWRFTFVGYFHGHIVTGCDDHTVQVWDIPSGKPLISIATHSVCCLTITKTHLYTASFNANADSWDLCSRQHCQTFCGHTSAVLAVDVTPDEQFLLTGSVDKTAKLWGFKKYSSDLIRTFDDVHEDWVFAVKFLPSDEDNLKFLTCDSTLCSLWLVRRTGEVVSSFRIQSDRPSLFASFYHMPQDPFQMFTCLWEEHRKVSWLSKYTIQHKKCVMERVLHFQISMETVKAYLLGAGLKFAVIMCSISRKDFHVIDIPRKTVVATIVTPDFCMLTRNGSTVTLCDTSWLNGFNFSTMKNTTPVFAASVARNTVILGTWAENSKSDDT</sequence>
<dbReference type="AlphaFoldDB" id="A0A8S3YRU4"/>
<dbReference type="EMBL" id="CAJHNH020000504">
    <property type="protein sequence ID" value="CAG5118145.1"/>
    <property type="molecule type" value="Genomic_DNA"/>
</dbReference>
<dbReference type="Gene3D" id="1.20.1280.50">
    <property type="match status" value="1"/>
</dbReference>
<dbReference type="InterPro" id="IPR036047">
    <property type="entry name" value="F-box-like_dom_sf"/>
</dbReference>
<keyword evidence="2" id="KW-0677">Repeat</keyword>
<dbReference type="Gene3D" id="2.130.10.10">
    <property type="entry name" value="YVTN repeat-like/Quinoprotein amine dehydrogenase"/>
    <property type="match status" value="1"/>
</dbReference>
<dbReference type="InterPro" id="IPR042627">
    <property type="entry name" value="FBXW2"/>
</dbReference>
<organism evidence="5 6">
    <name type="scientific">Candidula unifasciata</name>
    <dbReference type="NCBI Taxonomy" id="100452"/>
    <lineage>
        <taxon>Eukaryota</taxon>
        <taxon>Metazoa</taxon>
        <taxon>Spiralia</taxon>
        <taxon>Lophotrochozoa</taxon>
        <taxon>Mollusca</taxon>
        <taxon>Gastropoda</taxon>
        <taxon>Heterobranchia</taxon>
        <taxon>Euthyneura</taxon>
        <taxon>Panpulmonata</taxon>
        <taxon>Eupulmonata</taxon>
        <taxon>Stylommatophora</taxon>
        <taxon>Helicina</taxon>
        <taxon>Helicoidea</taxon>
        <taxon>Geomitridae</taxon>
        <taxon>Candidula</taxon>
    </lineage>
</organism>
<evidence type="ECO:0000259" key="4">
    <source>
        <dbReference type="PROSITE" id="PS50181"/>
    </source>
</evidence>
<dbReference type="PROSITE" id="PS50181">
    <property type="entry name" value="FBOX"/>
    <property type="match status" value="1"/>
</dbReference>
<dbReference type="Proteomes" id="UP000678393">
    <property type="component" value="Unassembled WGS sequence"/>
</dbReference>
<dbReference type="InterPro" id="IPR015943">
    <property type="entry name" value="WD40/YVTN_repeat-like_dom_sf"/>
</dbReference>
<comment type="caution">
    <text evidence="5">The sequence shown here is derived from an EMBL/GenBank/DDBJ whole genome shotgun (WGS) entry which is preliminary data.</text>
</comment>
<dbReference type="Pfam" id="PF00400">
    <property type="entry name" value="WD40"/>
    <property type="match status" value="2"/>
</dbReference>
<evidence type="ECO:0000256" key="2">
    <source>
        <dbReference type="ARBA" id="ARBA00022737"/>
    </source>
</evidence>
<dbReference type="PROSITE" id="PS50294">
    <property type="entry name" value="WD_REPEATS_REGION"/>
    <property type="match status" value="1"/>
</dbReference>
<dbReference type="OrthoDB" id="538223at2759"/>
<dbReference type="InterPro" id="IPR001680">
    <property type="entry name" value="WD40_rpt"/>
</dbReference>
<dbReference type="PANTHER" id="PTHR44436:SF1">
    <property type="entry name" value="F-BOX_WD REPEAT-CONTAINING PROTEIN 2"/>
    <property type="match status" value="1"/>
</dbReference>
<dbReference type="CDD" id="cd22131">
    <property type="entry name" value="F-box_FBXW2"/>
    <property type="match status" value="1"/>
</dbReference>
<dbReference type="InterPro" id="IPR036322">
    <property type="entry name" value="WD40_repeat_dom_sf"/>
</dbReference>
<dbReference type="SUPFAM" id="SSF50978">
    <property type="entry name" value="WD40 repeat-like"/>
    <property type="match status" value="1"/>
</dbReference>
<name>A0A8S3YRU4_9EUPU</name>
<accession>A0A8S3YRU4</accession>
<dbReference type="SUPFAM" id="SSF81383">
    <property type="entry name" value="F-box domain"/>
    <property type="match status" value="1"/>
</dbReference>
<reference evidence="5" key="1">
    <citation type="submission" date="2021-04" db="EMBL/GenBank/DDBJ databases">
        <authorList>
            <consortium name="Molecular Ecology Group"/>
        </authorList>
    </citation>
    <scope>NUCLEOTIDE SEQUENCE</scope>
</reference>
<dbReference type="InterPro" id="IPR001810">
    <property type="entry name" value="F-box_dom"/>
</dbReference>
<feature type="repeat" description="WD" evidence="3">
    <location>
        <begin position="187"/>
        <end position="209"/>
    </location>
</feature>
<gene>
    <name evidence="5" type="ORF">CUNI_LOCUS3703</name>
</gene>
<evidence type="ECO:0000313" key="5">
    <source>
        <dbReference type="EMBL" id="CAG5118145.1"/>
    </source>
</evidence>
<dbReference type="PROSITE" id="PS50082">
    <property type="entry name" value="WD_REPEATS_2"/>
    <property type="match status" value="2"/>
</dbReference>
<keyword evidence="6" id="KW-1185">Reference proteome</keyword>
<dbReference type="SMART" id="SM00320">
    <property type="entry name" value="WD40"/>
    <property type="match status" value="4"/>
</dbReference>
<dbReference type="SMART" id="SM00256">
    <property type="entry name" value="FBOX"/>
    <property type="match status" value="1"/>
</dbReference>
<evidence type="ECO:0000256" key="1">
    <source>
        <dbReference type="ARBA" id="ARBA00022574"/>
    </source>
</evidence>